<evidence type="ECO:0000256" key="3">
    <source>
        <dbReference type="ARBA" id="ARBA00022723"/>
    </source>
</evidence>
<evidence type="ECO:0000256" key="2">
    <source>
        <dbReference type="ARBA" id="ARBA00022705"/>
    </source>
</evidence>
<dbReference type="AlphaFoldDB" id="A0A6I2GIA2"/>
<dbReference type="EMBL" id="WJQR01000005">
    <property type="protein sequence ID" value="MRI81644.1"/>
    <property type="molecule type" value="Genomic_DNA"/>
</dbReference>
<evidence type="ECO:0000256" key="6">
    <source>
        <dbReference type="SAM" id="Coils"/>
    </source>
</evidence>
<evidence type="ECO:0000313" key="10">
    <source>
        <dbReference type="Proteomes" id="UP000430975"/>
    </source>
</evidence>
<evidence type="ECO:0000256" key="7">
    <source>
        <dbReference type="SAM" id="MobiDB-lite"/>
    </source>
</evidence>
<dbReference type="GO" id="GO:0006260">
    <property type="term" value="P:DNA replication"/>
    <property type="evidence" value="ECO:0007669"/>
    <property type="project" value="UniProtKB-KW"/>
</dbReference>
<feature type="compositionally biased region" description="Polar residues" evidence="7">
    <location>
        <begin position="81"/>
        <end position="92"/>
    </location>
</feature>
<comment type="caution">
    <text evidence="9">The sequence shown here is derived from an EMBL/GenBank/DDBJ whole genome shotgun (WGS) entry which is preliminary data.</text>
</comment>
<evidence type="ECO:0000313" key="8">
    <source>
        <dbReference type="EMBL" id="MRI81644.1"/>
    </source>
</evidence>
<keyword evidence="5" id="KW-0236">DNA replication inhibitor</keyword>
<dbReference type="PIRSF" id="PIRSF021439">
    <property type="entry name" value="DUF972"/>
    <property type="match status" value="1"/>
</dbReference>
<sequence>MSVALTSRLDKVIRTIKTGGVRMDYQDIKQLLDHSSEQLIQLSETVARLSGALNELMEENNRLRMRNHELMSLVSQNYQTPATNNEEQSTAEQMEAVTDDNTSGKDRLQTFYDEGIHVCHPYFGSQRYPDEECMFCQGVLDGLDHN</sequence>
<evidence type="ECO:0000256" key="4">
    <source>
        <dbReference type="ARBA" id="ARBA00022833"/>
    </source>
</evidence>
<dbReference type="Pfam" id="PF06156">
    <property type="entry name" value="YabA"/>
    <property type="match status" value="1"/>
</dbReference>
<keyword evidence="3" id="KW-0479">Metal-binding</keyword>
<proteinExistence type="predicted"/>
<name>A0A6I2GIA2_9LACT</name>
<keyword evidence="1" id="KW-0963">Cytoplasm</keyword>
<reference evidence="10 11" key="1">
    <citation type="submission" date="2019-11" db="EMBL/GenBank/DDBJ databases">
        <title>Characterisation of Fundicoccus ignavus gen. nov. sp. nov., a novel genus of the family Aerococcaceae isolated from bulk tank milk.</title>
        <authorList>
            <person name="Siebert A."/>
            <person name="Huptas C."/>
            <person name="Wenning M."/>
            <person name="Scherer S."/>
            <person name="Doll E.V."/>
        </authorList>
    </citation>
    <scope>NUCLEOTIDE SEQUENCE [LARGE SCALE GENOMIC DNA]</scope>
    <source>
        <strain evidence="8 11">DSM 109653</strain>
        <strain evidence="9 10">WS4759</strain>
    </source>
</reference>
<evidence type="ECO:0000313" key="9">
    <source>
        <dbReference type="EMBL" id="MRI84318.1"/>
    </source>
</evidence>
<protein>
    <submittedName>
        <fullName evidence="9">DUF972 family protein</fullName>
    </submittedName>
</protein>
<keyword evidence="2" id="KW-0235">DNA replication</keyword>
<dbReference type="InterPro" id="IPR010377">
    <property type="entry name" value="YabA"/>
</dbReference>
<dbReference type="Proteomes" id="UP000469870">
    <property type="component" value="Unassembled WGS sequence"/>
</dbReference>
<organism evidence="9 10">
    <name type="scientific">Fundicoccus ignavus</name>
    <dbReference type="NCBI Taxonomy" id="2664442"/>
    <lineage>
        <taxon>Bacteria</taxon>
        <taxon>Bacillati</taxon>
        <taxon>Bacillota</taxon>
        <taxon>Bacilli</taxon>
        <taxon>Lactobacillales</taxon>
        <taxon>Aerococcaceae</taxon>
        <taxon>Fundicoccus</taxon>
    </lineage>
</organism>
<keyword evidence="6" id="KW-0175">Coiled coil</keyword>
<accession>A0A6I2GIA2</accession>
<feature type="region of interest" description="Disordered" evidence="7">
    <location>
        <begin position="81"/>
        <end position="104"/>
    </location>
</feature>
<evidence type="ECO:0000313" key="11">
    <source>
        <dbReference type="Proteomes" id="UP000469870"/>
    </source>
</evidence>
<keyword evidence="4" id="KW-0862">Zinc</keyword>
<evidence type="ECO:0000256" key="1">
    <source>
        <dbReference type="ARBA" id="ARBA00022490"/>
    </source>
</evidence>
<feature type="coiled-coil region" evidence="6">
    <location>
        <begin position="39"/>
        <end position="73"/>
    </location>
</feature>
<keyword evidence="10" id="KW-1185">Reference proteome</keyword>
<dbReference type="EMBL" id="WJQS01000001">
    <property type="protein sequence ID" value="MRI84318.1"/>
    <property type="molecule type" value="Genomic_DNA"/>
</dbReference>
<dbReference type="GO" id="GO:0046872">
    <property type="term" value="F:metal ion binding"/>
    <property type="evidence" value="ECO:0007669"/>
    <property type="project" value="UniProtKB-KW"/>
</dbReference>
<gene>
    <name evidence="9" type="ORF">GIY09_00175</name>
    <name evidence="8" type="ORF">GIY11_06390</name>
</gene>
<dbReference type="Proteomes" id="UP000430975">
    <property type="component" value="Unassembled WGS sequence"/>
</dbReference>
<dbReference type="GO" id="GO:0008156">
    <property type="term" value="P:negative regulation of DNA replication"/>
    <property type="evidence" value="ECO:0007669"/>
    <property type="project" value="UniProtKB-KW"/>
</dbReference>
<evidence type="ECO:0000256" key="5">
    <source>
        <dbReference type="ARBA" id="ARBA00022880"/>
    </source>
</evidence>